<evidence type="ECO:0000256" key="4">
    <source>
        <dbReference type="SAM" id="Phobius"/>
    </source>
</evidence>
<keyword evidence="1" id="KW-0732">Signal</keyword>
<keyword evidence="2" id="KW-0175">Coiled coil</keyword>
<feature type="compositionally biased region" description="Polar residues" evidence="3">
    <location>
        <begin position="162"/>
        <end position="180"/>
    </location>
</feature>
<feature type="region of interest" description="Disordered" evidence="3">
    <location>
        <begin position="51"/>
        <end position="231"/>
    </location>
</feature>
<dbReference type="NCBIfam" id="TIGR01167">
    <property type="entry name" value="LPXTG_anchor"/>
    <property type="match status" value="1"/>
</dbReference>
<accession>A0A0R1YWP9</accession>
<keyword evidence="4" id="KW-0812">Transmembrane</keyword>
<feature type="compositionally biased region" description="Polar residues" evidence="3">
    <location>
        <begin position="81"/>
        <end position="142"/>
    </location>
</feature>
<name>A0A0R1YWP9_9LACO</name>
<comment type="caution">
    <text evidence="5">The sequence shown here is derived from an EMBL/GenBank/DDBJ whole genome shotgun (WGS) entry which is preliminary data.</text>
</comment>
<keyword evidence="4" id="KW-1133">Transmembrane helix</keyword>
<evidence type="ECO:0000256" key="3">
    <source>
        <dbReference type="SAM" id="MobiDB-lite"/>
    </source>
</evidence>
<protein>
    <submittedName>
        <fullName evidence="5">Signal peptide protein</fullName>
    </submittedName>
</protein>
<dbReference type="RefSeq" id="WP_057911210.1">
    <property type="nucleotide sequence ID" value="NZ_AZGK01000003.1"/>
</dbReference>
<evidence type="ECO:0000313" key="6">
    <source>
        <dbReference type="Proteomes" id="UP000051957"/>
    </source>
</evidence>
<dbReference type="EMBL" id="AZGK01000003">
    <property type="protein sequence ID" value="KRM47048.1"/>
    <property type="molecule type" value="Genomic_DNA"/>
</dbReference>
<proteinExistence type="predicted"/>
<feature type="compositionally biased region" description="Basic and acidic residues" evidence="3">
    <location>
        <begin position="1636"/>
        <end position="1652"/>
    </location>
</feature>
<dbReference type="Proteomes" id="UP000051957">
    <property type="component" value="Unassembled WGS sequence"/>
</dbReference>
<dbReference type="PATRIC" id="fig|1423784.4.peg.1513"/>
<feature type="region of interest" description="Disordered" evidence="3">
    <location>
        <begin position="1636"/>
        <end position="1827"/>
    </location>
</feature>
<dbReference type="Pfam" id="PF19258">
    <property type="entry name" value="KxYKxGKxW_sig"/>
    <property type="match status" value="1"/>
</dbReference>
<evidence type="ECO:0000313" key="5">
    <source>
        <dbReference type="EMBL" id="KRM47048.1"/>
    </source>
</evidence>
<feature type="transmembrane region" description="Helical" evidence="4">
    <location>
        <begin position="1830"/>
        <end position="1848"/>
    </location>
</feature>
<reference evidence="5 6" key="1">
    <citation type="journal article" date="2015" name="Genome Announc.">
        <title>Expanding the biotechnology potential of lactobacilli through comparative genomics of 213 strains and associated genera.</title>
        <authorList>
            <person name="Sun Z."/>
            <person name="Harris H.M."/>
            <person name="McCann A."/>
            <person name="Guo C."/>
            <person name="Argimon S."/>
            <person name="Zhang W."/>
            <person name="Yang X."/>
            <person name="Jeffery I.B."/>
            <person name="Cooney J.C."/>
            <person name="Kagawa T.F."/>
            <person name="Liu W."/>
            <person name="Song Y."/>
            <person name="Salvetti E."/>
            <person name="Wrobel A."/>
            <person name="Rasinkangas P."/>
            <person name="Parkhill J."/>
            <person name="Rea M.C."/>
            <person name="O'Sullivan O."/>
            <person name="Ritari J."/>
            <person name="Douillard F.P."/>
            <person name="Paul Ross R."/>
            <person name="Yang R."/>
            <person name="Briner A.E."/>
            <person name="Felis G.E."/>
            <person name="de Vos W.M."/>
            <person name="Barrangou R."/>
            <person name="Klaenhammer T.R."/>
            <person name="Caufield P.W."/>
            <person name="Cui Y."/>
            <person name="Zhang H."/>
            <person name="O'Toole P.W."/>
        </authorList>
    </citation>
    <scope>NUCLEOTIDE SEQUENCE [LARGE SCALE GENOMIC DNA]</scope>
    <source>
        <strain evidence="5 6">DSM 5707</strain>
    </source>
</reference>
<feature type="compositionally biased region" description="Low complexity" evidence="3">
    <location>
        <begin position="143"/>
        <end position="154"/>
    </location>
</feature>
<feature type="compositionally biased region" description="Low complexity" evidence="3">
    <location>
        <begin position="1722"/>
        <end position="1738"/>
    </location>
</feature>
<feature type="compositionally biased region" description="Low complexity" evidence="3">
    <location>
        <begin position="181"/>
        <end position="197"/>
    </location>
</feature>
<organism evidence="5 6">
    <name type="scientific">Lentilactobacillus parabuchneri DSM 5707 = NBRC 107865</name>
    <dbReference type="NCBI Taxonomy" id="1423784"/>
    <lineage>
        <taxon>Bacteria</taxon>
        <taxon>Bacillati</taxon>
        <taxon>Bacillota</taxon>
        <taxon>Bacilli</taxon>
        <taxon>Lactobacillales</taxon>
        <taxon>Lactobacillaceae</taxon>
        <taxon>Lentilactobacillus</taxon>
    </lineage>
</organism>
<keyword evidence="4" id="KW-0472">Membrane</keyword>
<gene>
    <name evidence="5" type="ORF">FC51_GL001480</name>
</gene>
<evidence type="ECO:0000256" key="2">
    <source>
        <dbReference type="SAM" id="Coils"/>
    </source>
</evidence>
<dbReference type="InterPro" id="IPR022263">
    <property type="entry name" value="KxYKxGKxW"/>
</dbReference>
<feature type="coiled-coil region" evidence="2">
    <location>
        <begin position="270"/>
        <end position="328"/>
    </location>
</feature>
<feature type="compositionally biased region" description="Low complexity" evidence="3">
    <location>
        <begin position="215"/>
        <end position="229"/>
    </location>
</feature>
<sequence length="1857" mass="202433">MSHSRRKMLQETTVSAKHFKMYKAGKQWMIAGLTIAAFGVGSQMGMAKQASAETVPTTENTTAANTTTAKATTQATAPTVNTQSAQPTESTPTATAVASVDQKTPATQQDQFATSATNSQVKSAAQPVSQTAPSESSAKTNDAQPATSTQQPQQVKDEKTPDNSAQQASNDQATNKQSTPQANQTNDDATTTKQTTQPVSTNQAAKDQKADDQKTAATTEDTQKATADQPVNADDLTYDQAVNVYNSSKQLYGIITNQLSQAKSDYDQQLAVYKDKLAAYNKASEAYQNNQNQYGKDKAGYDQAKAEYEAAKTAYETKKTEYDRLKALNEKTAADYTAAKNKAEEAVASETAQKGLYDAALAKYETARQAYEQARTEYEKGQGSQTDAQFNTIVERYNSTKADYDKTNTEFQNVKTTYEAVKKQVADLQQPFKNADATQKQINEQFAAINSEYTALQDQYQKAHSTFATLEDQFTKAGVDFINQTAEFDKLKADYETVKAAHDALAERYSVAQGAYDTLADRLTALNEQYEIELKNYQAEKKIWDEAYAKAMKFEQSVAESLPEKTANPVLPGLQLSTTDQMVNIGDNGVFNLHFDANGIRTIYTNADLVVSFPKDAGILVDTSDLSRYQIGGTTPTYDATTKTLTYHWDSLDSGLSQDLHYSYLTDKASLANNQVVQMGVSFKADELQNPVQVNANQQLAISNTAMITNQPSNTYTDEFGKEYKNPAPGDTAIWNVIVSIPTSQPKVGLLEPDTPIDIYYYVAGSQSYVGLTKATPENGLVDTPPEISKGELPDGTPATILKWTFKAADIAGQLANDQTMKFQVIAKVDKTAENFQWVKTDVGIGLTFLGGQPVTQKNTNKIAATMVLPHDPATWNIPYGSWVPMAHYGSADGVGNLAGIKLLNPDPQVYSDSNALLKFYDTLVPIFMSSDVDGELPESERLRDFNYYALHQTIDPREDLNQIIIHNFVYQPTGNVKSSKAPTGARNQWTYLQENPYLTMAVKYQGDAENQYHVLFENLPTVTQDVEKDQNGAPIYAVSGEGSSSFIYVNRQQLLAAGLDPTKNVVEVYMYMHKKGMGDIPSNPDTISRESIYKYPDLPYKFNQNEKETIIDKNGKQRTIFKRDVLKSPEEGGLPAGSWAPYGINGGIYFGTVLKLNAEPGTITHQMTPKVSWSNARTYVSLENWMSDADVVAGMDRWLAKDDQEKQAAIDGSLGWPGVVWQFLKPSTVEVAKRDISADRYITSAIHLDSLAGGSVISPGAHQLTLGFILDKTSVGNIAANDGPFVTYTVMPKGVSFDYDASMTNGVIPFGNQYSVIDNFNGTGQQVLKIVWPDKSIMVPGESSGTRVIVNIDDRAPKDLVFHNFVNLGTEKENYTMSAPNVLQPTILNTQKIADGSTTGLIDTKTPLFTSGTVYILDKDAMLQTSQMVSAAGKDDYHHNVAIEAGKQATVKIHFNENTDNELTQLDLLDFLPQAGKVEGMTTTDVRESTFSAGLAGPITLPSDWNGKVNVYYTTDSQQTVAGNLNQVGWQSQDTITDWSKVTAFRVILDETSGQTISGHPAEGITFNVTVPTASTFISKYAEPGKQVGVSDLADKLTGEIAYNSYVMAANHLNYTEPLQVGIKVWAVNDPAKEPAKPTLEIDRPVDDSKAPEVPVAPVQTGNQVVDVNEPTAPEPNKGVVAEYTPSLDEPSAPIAPIAPKKVDKPVVPGGGNTPDPNKPDVPTVPSTPSTPNTPNVPNTPTPSTPQTPSNDPQQIVNEVKEKTPKTNDTQPGETQATKQQVDDQLTVKNPSQVVHDDSQAATAATQTPAAQTASQEKLPQTGENQTDHQLSVIGMILMAMFAWIGFGQKKRKEDD</sequence>
<feature type="compositionally biased region" description="Polar residues" evidence="3">
    <location>
        <begin position="1768"/>
        <end position="1794"/>
    </location>
</feature>
<feature type="coiled-coil region" evidence="2">
    <location>
        <begin position="520"/>
        <end position="547"/>
    </location>
</feature>
<feature type="compositionally biased region" description="Low complexity" evidence="3">
    <location>
        <begin position="1801"/>
        <end position="1817"/>
    </location>
</feature>
<dbReference type="Gene3D" id="1.10.287.1490">
    <property type="match status" value="1"/>
</dbReference>
<dbReference type="GeneID" id="69803360"/>
<evidence type="ECO:0000256" key="1">
    <source>
        <dbReference type="ARBA" id="ARBA00022729"/>
    </source>
</evidence>
<dbReference type="NCBIfam" id="TIGR03715">
    <property type="entry name" value="KxYKxGKxW"/>
    <property type="match status" value="1"/>
</dbReference>
<feature type="compositionally biased region" description="Low complexity" evidence="3">
    <location>
        <begin position="52"/>
        <end position="80"/>
    </location>
</feature>